<comment type="caution">
    <text evidence="1">The sequence shown here is derived from an EMBL/GenBank/DDBJ whole genome shotgun (WGS) entry which is preliminary data.</text>
</comment>
<evidence type="ECO:0000313" key="2">
    <source>
        <dbReference type="Proteomes" id="UP000293562"/>
    </source>
</evidence>
<proteinExistence type="predicted"/>
<dbReference type="PROSITE" id="PS51257">
    <property type="entry name" value="PROKAR_LIPOPROTEIN"/>
    <property type="match status" value="1"/>
</dbReference>
<evidence type="ECO:0000313" key="1">
    <source>
        <dbReference type="EMBL" id="RZT96007.1"/>
    </source>
</evidence>
<dbReference type="OrthoDB" id="1032222at2"/>
<reference evidence="1 2" key="1">
    <citation type="submission" date="2019-02" db="EMBL/GenBank/DDBJ databases">
        <title>Genomic Encyclopedia of Type Strains, Phase IV (KMG-IV): sequencing the most valuable type-strain genomes for metagenomic binning, comparative biology and taxonomic classification.</title>
        <authorList>
            <person name="Goeker M."/>
        </authorList>
    </citation>
    <scope>NUCLEOTIDE SEQUENCE [LARGE SCALE GENOMIC DNA]</scope>
    <source>
        <strain evidence="1 2">DSM 28825</strain>
    </source>
</reference>
<dbReference type="Proteomes" id="UP000293562">
    <property type="component" value="Unassembled WGS sequence"/>
</dbReference>
<keyword evidence="2" id="KW-1185">Reference proteome</keyword>
<organism evidence="1 2">
    <name type="scientific">Ancylomarina subtilis</name>
    <dbReference type="NCBI Taxonomy" id="1639035"/>
    <lineage>
        <taxon>Bacteria</taxon>
        <taxon>Pseudomonadati</taxon>
        <taxon>Bacteroidota</taxon>
        <taxon>Bacteroidia</taxon>
        <taxon>Marinilabiliales</taxon>
        <taxon>Marinifilaceae</taxon>
        <taxon>Ancylomarina</taxon>
    </lineage>
</organism>
<accession>A0A4Q7VIX3</accession>
<dbReference type="RefSeq" id="WP_130305921.1">
    <property type="nucleotide sequence ID" value="NZ_SHKN01000001.1"/>
</dbReference>
<sequence>MKKSNKIVIALFSIVIMYGCTHQSTNSDISKLNLKGKVKSIKEFSYTCKSKLIGDSVTYLKAERKREEIEEYYPEETSLNNDNILFFNEQGCIEKINLFTDGDIIFYNNRYEYDKDNKRITEYEYKYNSSKLAKISNYIYNDENLLKKKVIDNANGSPYGYIEYVYDDNDRKILTVGYRAGKGIIYKKNYKYDGNSNLIEFSLFHSFNDEYGSGDEGRRFTKERYKYDSNNNIISKNMIASGEKPWKTFAYQYDEQSNLIKVIETDTGHILGNGYVKEIDYLYTYDDKGNWVTQVKLEKKSPDFDTVYENGNFVKKEITPKKTPKYYIERSIEYYD</sequence>
<evidence type="ECO:0008006" key="3">
    <source>
        <dbReference type="Google" id="ProtNLM"/>
    </source>
</evidence>
<dbReference type="AlphaFoldDB" id="A0A4Q7VIX3"/>
<gene>
    <name evidence="1" type="ORF">EV201_0636</name>
</gene>
<protein>
    <recommendedName>
        <fullName evidence="3">YD repeat-containing protein</fullName>
    </recommendedName>
</protein>
<dbReference type="EMBL" id="SHKN01000001">
    <property type="protein sequence ID" value="RZT96007.1"/>
    <property type="molecule type" value="Genomic_DNA"/>
</dbReference>
<dbReference type="Gene3D" id="2.180.10.10">
    <property type="entry name" value="RHS repeat-associated core"/>
    <property type="match status" value="1"/>
</dbReference>
<name>A0A4Q7VIX3_9BACT</name>